<reference evidence="1" key="1">
    <citation type="submission" date="2021-01" db="EMBL/GenBank/DDBJ databases">
        <authorList>
            <consortium name="Genoscope - CEA"/>
            <person name="William W."/>
        </authorList>
    </citation>
    <scope>NUCLEOTIDE SEQUENCE</scope>
</reference>
<name>A0A8S1YG35_9CILI</name>
<evidence type="ECO:0000313" key="1">
    <source>
        <dbReference type="EMBL" id="CAD8212551.1"/>
    </source>
</evidence>
<gene>
    <name evidence="1" type="ORF">PPENT_87.1.T1690026</name>
</gene>
<proteinExistence type="predicted"/>
<organism evidence="1 2">
    <name type="scientific">Paramecium pentaurelia</name>
    <dbReference type="NCBI Taxonomy" id="43138"/>
    <lineage>
        <taxon>Eukaryota</taxon>
        <taxon>Sar</taxon>
        <taxon>Alveolata</taxon>
        <taxon>Ciliophora</taxon>
        <taxon>Intramacronucleata</taxon>
        <taxon>Oligohymenophorea</taxon>
        <taxon>Peniculida</taxon>
        <taxon>Parameciidae</taxon>
        <taxon>Paramecium</taxon>
    </lineage>
</organism>
<comment type="caution">
    <text evidence="1">The sequence shown here is derived from an EMBL/GenBank/DDBJ whole genome shotgun (WGS) entry which is preliminary data.</text>
</comment>
<sequence>MEFFFKCNKYPFKEQTKQQQDNCEIDEIIWDFIWNPPKQLGTQIQVFFNNNEFIYHQNGALLRIDLIKDLSQKPEYLTNLEQIKYLKLIGKHGQSSQTDSNMEKLNLKQFSDVNLFNEYQDKLTYMKLKNILTIIGQEIGSALMRMKKLVVDYKFNKVKKHGKWIEADD</sequence>
<evidence type="ECO:0000313" key="2">
    <source>
        <dbReference type="Proteomes" id="UP000689195"/>
    </source>
</evidence>
<accession>A0A8S1YG35</accession>
<keyword evidence="2" id="KW-1185">Reference proteome</keyword>
<dbReference type="OrthoDB" id="10542712at2759"/>
<protein>
    <submittedName>
        <fullName evidence="1">Uncharacterized protein</fullName>
    </submittedName>
</protein>
<dbReference type="AlphaFoldDB" id="A0A8S1YG35"/>
<dbReference type="EMBL" id="CAJJDO010000169">
    <property type="protein sequence ID" value="CAD8212551.1"/>
    <property type="molecule type" value="Genomic_DNA"/>
</dbReference>
<dbReference type="Proteomes" id="UP000689195">
    <property type="component" value="Unassembled WGS sequence"/>
</dbReference>